<dbReference type="Pfam" id="PF06445">
    <property type="entry name" value="GyrI-like"/>
    <property type="match status" value="1"/>
</dbReference>
<evidence type="ECO:0000313" key="2">
    <source>
        <dbReference type="EMBL" id="MPM23815.1"/>
    </source>
</evidence>
<dbReference type="PANTHER" id="PTHR40055">
    <property type="entry name" value="TRANSCRIPTIONAL REGULATOR YGIV-RELATED"/>
    <property type="match status" value="1"/>
</dbReference>
<feature type="domain" description="AraC effector-binding" evidence="1">
    <location>
        <begin position="1"/>
        <end position="150"/>
    </location>
</feature>
<dbReference type="SMART" id="SM00871">
    <property type="entry name" value="AraC_E_bind"/>
    <property type="match status" value="1"/>
</dbReference>
<evidence type="ECO:0000259" key="1">
    <source>
        <dbReference type="SMART" id="SM00871"/>
    </source>
</evidence>
<protein>
    <submittedName>
        <fullName evidence="2">DNA gyrase inhibitor</fullName>
    </submittedName>
</protein>
<dbReference type="InterPro" id="IPR010499">
    <property type="entry name" value="AraC_E-bd"/>
</dbReference>
<dbReference type="PANTHER" id="PTHR40055:SF1">
    <property type="entry name" value="TRANSCRIPTIONAL REGULATOR YGIV-RELATED"/>
    <property type="match status" value="1"/>
</dbReference>
<dbReference type="EMBL" id="VSSQ01004119">
    <property type="protein sequence ID" value="MPM23815.1"/>
    <property type="molecule type" value="Genomic_DNA"/>
</dbReference>
<accession>A0A644Y5J7</accession>
<dbReference type="InterPro" id="IPR050908">
    <property type="entry name" value="SmbC-like"/>
</dbReference>
<name>A0A644Y5J7_9ZZZZ</name>
<gene>
    <name evidence="2" type="primary">sbmC_5</name>
    <name evidence="2" type="ORF">SDC9_70289</name>
</gene>
<dbReference type="InterPro" id="IPR029442">
    <property type="entry name" value="GyrI-like"/>
</dbReference>
<reference evidence="2" key="1">
    <citation type="submission" date="2019-08" db="EMBL/GenBank/DDBJ databases">
        <authorList>
            <person name="Kucharzyk K."/>
            <person name="Murdoch R.W."/>
            <person name="Higgins S."/>
            <person name="Loffler F."/>
        </authorList>
    </citation>
    <scope>NUCLEOTIDE SEQUENCE</scope>
</reference>
<comment type="caution">
    <text evidence="2">The sequence shown here is derived from an EMBL/GenBank/DDBJ whole genome shotgun (WGS) entry which is preliminary data.</text>
</comment>
<organism evidence="2">
    <name type="scientific">bioreactor metagenome</name>
    <dbReference type="NCBI Taxonomy" id="1076179"/>
    <lineage>
        <taxon>unclassified sequences</taxon>
        <taxon>metagenomes</taxon>
        <taxon>ecological metagenomes</taxon>
    </lineage>
</organism>
<dbReference type="InterPro" id="IPR011256">
    <property type="entry name" value="Reg_factor_effector_dom_sf"/>
</dbReference>
<dbReference type="Gene3D" id="3.20.80.10">
    <property type="entry name" value="Regulatory factor, effector binding domain"/>
    <property type="match status" value="1"/>
</dbReference>
<dbReference type="AlphaFoldDB" id="A0A644Y5J7"/>
<dbReference type="SUPFAM" id="SSF55136">
    <property type="entry name" value="Probable bacterial effector-binding domain"/>
    <property type="match status" value="1"/>
</dbReference>
<proteinExistence type="predicted"/>
<sequence length="152" mass="17288">MNLPKMNVVYVRHTGPYKGNSKLFESLWNKICTWAGPRGLFAQPDLKSLVVYHDDPKIASEDKLRMSICLTAPEDIKTDGEIGKMEIAGGTYAVAHFEIDATQFEQAWDWVYSKWLPSSGYQPDENQCFELYPKAPENGRFTVDICIPVRPL</sequence>